<dbReference type="SMART" id="SM00248">
    <property type="entry name" value="ANK"/>
    <property type="match status" value="9"/>
</dbReference>
<dbReference type="PANTHER" id="PTHR24198">
    <property type="entry name" value="ANKYRIN REPEAT AND PROTEIN KINASE DOMAIN-CONTAINING PROTEIN"/>
    <property type="match status" value="1"/>
</dbReference>
<dbReference type="HOGENOM" id="CLU_001007_0_0_1"/>
<dbReference type="Gene3D" id="1.20.5.190">
    <property type="match status" value="3"/>
</dbReference>
<dbReference type="STRING" id="164328.H3GUD4"/>
<evidence type="ECO:0000256" key="3">
    <source>
        <dbReference type="PROSITE-ProRule" id="PRU00023"/>
    </source>
</evidence>
<feature type="repeat" description="ANK" evidence="3">
    <location>
        <begin position="1268"/>
        <end position="1300"/>
    </location>
</feature>
<dbReference type="Gene3D" id="1.25.40.20">
    <property type="entry name" value="Ankyrin repeat-containing domain"/>
    <property type="match status" value="2"/>
</dbReference>
<dbReference type="SUPFAM" id="SSF48452">
    <property type="entry name" value="TPR-like"/>
    <property type="match status" value="1"/>
</dbReference>
<feature type="region of interest" description="Disordered" evidence="5">
    <location>
        <begin position="762"/>
        <end position="811"/>
    </location>
</feature>
<dbReference type="OMA" id="NFRRHLC"/>
<dbReference type="PROSITE" id="PS50096">
    <property type="entry name" value="IQ"/>
    <property type="match status" value="7"/>
</dbReference>
<evidence type="ECO:0000313" key="7">
    <source>
        <dbReference type="Proteomes" id="UP000005238"/>
    </source>
</evidence>
<feature type="region of interest" description="Disordered" evidence="5">
    <location>
        <begin position="1545"/>
        <end position="1591"/>
    </location>
</feature>
<dbReference type="InterPro" id="IPR011990">
    <property type="entry name" value="TPR-like_helical_dom_sf"/>
</dbReference>
<feature type="compositionally biased region" description="Acidic residues" evidence="5">
    <location>
        <begin position="1571"/>
        <end position="1580"/>
    </location>
</feature>
<keyword evidence="2 3" id="KW-0040">ANK repeat</keyword>
<dbReference type="PROSITE" id="PS50088">
    <property type="entry name" value="ANK_REPEAT"/>
    <property type="match status" value="5"/>
</dbReference>
<dbReference type="CDD" id="cd23767">
    <property type="entry name" value="IQCD"/>
    <property type="match status" value="1"/>
</dbReference>
<feature type="repeat" description="ANK" evidence="3">
    <location>
        <begin position="1185"/>
        <end position="1217"/>
    </location>
</feature>
<protein>
    <submittedName>
        <fullName evidence="6">Uncharacterized protein</fullName>
    </submittedName>
</protein>
<accession>H3GUD4</accession>
<feature type="repeat" description="ANK" evidence="3">
    <location>
        <begin position="1378"/>
        <end position="1410"/>
    </location>
</feature>
<evidence type="ECO:0000313" key="6">
    <source>
        <dbReference type="EnsemblProtists" id="Phyra80825"/>
    </source>
</evidence>
<evidence type="ECO:0000256" key="1">
    <source>
        <dbReference type="ARBA" id="ARBA00022737"/>
    </source>
</evidence>
<sequence>MDNQCGESLRRCCRRTSCHRRRAHQHRQAKHLAPRARFLLGPTAVALFTYTRRQHPVEKQSQFNGGTDDDFRHDEVAIDSEDIQIMRDSVDSMQQQLRRGLRDIQEVRALVKQAVALQEFEKHDINYGAMTKRSPYELDGTVSLAGGSQRTRKKKRREDASDCDTEANKAWLAAILHPDQQNSALPADIQHNEVVHKQQFVPEKKVVQAQMSVGILEQKKMLLPYLDKIEYINCQLRKSTKPPSRALPATAVTRNQDEQGAEANAVSAPVMMSTRMLRSRYPRFFEAVAPADTAKMSLPRQRGINWLLRIIEVIYDALSDVLLLKNGIAKAEASSDVWVKPKNNRVVNGGRLAMPFFTRRYIHHTLGLPELADQECMDLMYNMELVREQYPQVALFSSFLREVFDEETLVFFLFVRRHLKDEFDLDLAAKEKLAHSSNASGSKKYIAVNMLELRNHPFIPDGTKQVFLSKPACERVMQRVFDFSRCLRFDGAPRLAAPILLAQYIVREMVVTRLQADGSRFMVSTEVFLTTLVELFGEVAEDILAQFKFNDDGESLSSLIRLRDTITLDSKVDKWVTLYAEQERALRNQRIELMKMERNNGNNQFRVQLRLLENRIRLQEQELQHIQKKITDGENLVNNVWKEVVAIKSPSESMARSPGEETSASVASKELLSVLGRFEAHIGRLQKKHDIAVKASMLLAVPWQQQMEELRLRMVIRVQRAYRARRRAQQTKTQARDKLSAQLRERELKLKNQELERKRLEALREKDMERHQARLKAKRQQEDKQKRELEEKQKKLVQKAREEEATQRAAAAKRKELGHVVEQWKSFVTRKKNRRKANLLFLKFKLMKWKLHVALQKRRAHAARTIQRCIRQRKEHAQLRKQMNLRAKRNKVAKKYLLKVQSRMVNRLFNQWAAFTAEQQRLRDNFAAIIQKREGHWLQRWVGFVALMKARKLESAILIQRQYRGRVARQVFHLQRDRHRKAVTIQRVYCGHRGRTIARKRKAVKSIQDKGVEAILRRAQKRQVGLCFDMLVRFTYWELRIKEMVHTRRLATEKVTLLAWNQYVSRRKEKRSALLQLHNHSALIIQRNYRRHRCQVLFKEALRFHRAAIVVQRVFRGYLGRQAAKRRHWEMNAALHVQTAWRRHKAKKYAAAVRTEKILLATYKGDYTTVKRSIAHGFWYVTDAEGNGIFHLAAAAGHKRLVKLCLRNSFDINLVNFHSQTALHLLLANLPPPSGVVDPSEVRARDERVALGEYMIEHGAWHEAPDNEGFTPLLLCASLGQSEAVDMLLNHGADTEARTSGSSLNALQLAVEGNYAATLKVLLESGSFDGGESGRITTFLVHACAGRGLVDCVRVLVAHIRQRLEVFDYDALNLCDAEGYTPLIYAVSNGYVDVAECLLAADAGPDVKDFFGRSPLHFALISGDAATREALVNLLIQYDADVNMKDTDGDAPLHVSCTADDRLACTHLLLTSGALICANALGNHPTHIAACSGAVDTLKLLIDYGGDMNLKNYEGKTPLGMARMNGQRAIVEFVSAYFAQESAVKKEEDSPELDPAEAVENNQEELANLPDSEDSDESVEDENRQKDRTAAEWTTAVSEAYCMGSIAEWTQYVDPPTEVPFYYSMGSSGELVYTWDTPVEFDAAMGENWEIVRGPSTAIAILDGEQDPSSARKAADSRYYLYHNRVTEELTSTIPPIDFALLQDVVQNSKRMKLLRARVRKVSADELSASAMEYMRFFRGFEEESAQIRKEMRAAIKIQRHFRARRTRLMVKALLHQNRCAVDLQRAFRGRKARRETDLRRKQQTAVVKIQAACRGHLTRKREARGLRAQRQVHLKRRLAAREVQRVFRGYMGRKLGYREKVIQRLGPKGYFEWEALRKRATVVRSFKVWDEMEARADFPGVLFYSHQATRACSWQKPPPWIEHDHDGFKNRQQLMRWGYTEQMQQAAQTLQTLWRARVARVSFQMVLRAVRLMKTCEREYLEDPTHMAKMGNYVLYLHTIAHDYDRARPLYGRLVRVMAQRGPDIPFVLFSYGIFLYITQEEDTTLVEEMIVRGKMADPTLVKYKVAFLGFFRQAILQNPDDAEAHINYAACIQWLYEKYDEATTHYLLALALAPQRKGTMEIFQNMLDRRRRIERAKLTPRSRKALTKMEDAGVDEQFDAFARFRRWQSKQAEDDDRVRRMALEAEQDVAKRLAAARKIQARYRRRNATRKVTRLRLEYKIAAAKAEEAQQLALYERVTVAFEDVVSNSGKKKKGDVATVLSLPVAQLDALFISLQMGFTEAQLNAVSAKFRKDQPKLKHVNVMDVCRFVQSQPLLQERLPNIFSSATPKAS</sequence>
<dbReference type="VEuPathDB" id="FungiDB:KRP23_11488"/>
<reference evidence="7" key="1">
    <citation type="journal article" date="2006" name="Science">
        <title>Phytophthora genome sequences uncover evolutionary origins and mechanisms of pathogenesis.</title>
        <authorList>
            <person name="Tyler B.M."/>
            <person name="Tripathy S."/>
            <person name="Zhang X."/>
            <person name="Dehal P."/>
            <person name="Jiang R.H."/>
            <person name="Aerts A."/>
            <person name="Arredondo F.D."/>
            <person name="Baxter L."/>
            <person name="Bensasson D."/>
            <person name="Beynon J.L."/>
            <person name="Chapman J."/>
            <person name="Damasceno C.M."/>
            <person name="Dorrance A.E."/>
            <person name="Dou D."/>
            <person name="Dickerman A.W."/>
            <person name="Dubchak I.L."/>
            <person name="Garbelotto M."/>
            <person name="Gijzen M."/>
            <person name="Gordon S.G."/>
            <person name="Govers F."/>
            <person name="Grunwald N.J."/>
            <person name="Huang W."/>
            <person name="Ivors K.L."/>
            <person name="Jones R.W."/>
            <person name="Kamoun S."/>
            <person name="Krampis K."/>
            <person name="Lamour K.H."/>
            <person name="Lee M.K."/>
            <person name="McDonald W.H."/>
            <person name="Medina M."/>
            <person name="Meijer H.J."/>
            <person name="Nordberg E.K."/>
            <person name="Maclean D.J."/>
            <person name="Ospina-Giraldo M.D."/>
            <person name="Morris P.F."/>
            <person name="Phuntumart V."/>
            <person name="Putnam N.H."/>
            <person name="Rash S."/>
            <person name="Rose J.K."/>
            <person name="Sakihama Y."/>
            <person name="Salamov A.A."/>
            <person name="Savidor A."/>
            <person name="Scheuring C.F."/>
            <person name="Smith B.M."/>
            <person name="Sobral B.W."/>
            <person name="Terry A."/>
            <person name="Torto-Alalibo T.A."/>
            <person name="Win J."/>
            <person name="Xu Z."/>
            <person name="Zhang H."/>
            <person name="Grigoriev I.V."/>
            <person name="Rokhsar D.S."/>
            <person name="Boore J.L."/>
        </authorList>
    </citation>
    <scope>NUCLEOTIDE SEQUENCE [LARGE SCALE GENOMIC DNA]</scope>
    <source>
        <strain evidence="7">Pr102</strain>
    </source>
</reference>
<dbReference type="PANTHER" id="PTHR24198:SF165">
    <property type="entry name" value="ANKYRIN REPEAT-CONTAINING PROTEIN-RELATED"/>
    <property type="match status" value="1"/>
</dbReference>
<proteinExistence type="predicted"/>
<feature type="compositionally biased region" description="Basic and acidic residues" evidence="5">
    <location>
        <begin position="779"/>
        <end position="806"/>
    </location>
</feature>
<dbReference type="Pfam" id="PF00023">
    <property type="entry name" value="Ank"/>
    <property type="match status" value="2"/>
</dbReference>
<dbReference type="EnsemblProtists" id="Phyra80825">
    <property type="protein sequence ID" value="Phyra80825"/>
    <property type="gene ID" value="Phyra80825"/>
</dbReference>
<dbReference type="PROSITE" id="PS50297">
    <property type="entry name" value="ANK_REP_REGION"/>
    <property type="match status" value="4"/>
</dbReference>
<feature type="region of interest" description="Disordered" evidence="5">
    <location>
        <begin position="140"/>
        <end position="162"/>
    </location>
</feature>
<dbReference type="InterPro" id="IPR002110">
    <property type="entry name" value="Ankyrin_rpt"/>
</dbReference>
<evidence type="ECO:0000256" key="2">
    <source>
        <dbReference type="ARBA" id="ARBA00023043"/>
    </source>
</evidence>
<dbReference type="EMBL" id="DS566050">
    <property type="status" value="NOT_ANNOTATED_CDS"/>
    <property type="molecule type" value="Genomic_DNA"/>
</dbReference>
<evidence type="ECO:0000256" key="4">
    <source>
        <dbReference type="SAM" id="Coils"/>
    </source>
</evidence>
<dbReference type="Pfam" id="PF00612">
    <property type="entry name" value="IQ"/>
    <property type="match status" value="4"/>
</dbReference>
<dbReference type="InterPro" id="IPR036770">
    <property type="entry name" value="Ankyrin_rpt-contain_sf"/>
</dbReference>
<feature type="repeat" description="ANK" evidence="3">
    <location>
        <begin position="1411"/>
        <end position="1447"/>
    </location>
</feature>
<keyword evidence="4" id="KW-0175">Coiled coil</keyword>
<keyword evidence="1" id="KW-0677">Repeat</keyword>
<feature type="coiled-coil region" evidence="4">
    <location>
        <begin position="579"/>
        <end position="629"/>
    </location>
</feature>
<feature type="compositionally biased region" description="Basic and acidic residues" evidence="5">
    <location>
        <begin position="1581"/>
        <end position="1590"/>
    </location>
</feature>
<evidence type="ECO:0000256" key="5">
    <source>
        <dbReference type="SAM" id="MobiDB-lite"/>
    </source>
</evidence>
<dbReference type="VEuPathDB" id="FungiDB:KRP22_8592"/>
<dbReference type="InParanoid" id="H3GUD4"/>
<organism evidence="6 7">
    <name type="scientific">Phytophthora ramorum</name>
    <name type="common">Sudden oak death agent</name>
    <dbReference type="NCBI Taxonomy" id="164328"/>
    <lineage>
        <taxon>Eukaryota</taxon>
        <taxon>Sar</taxon>
        <taxon>Stramenopiles</taxon>
        <taxon>Oomycota</taxon>
        <taxon>Peronosporomycetes</taxon>
        <taxon>Peronosporales</taxon>
        <taxon>Peronosporaceae</taxon>
        <taxon>Phytophthora</taxon>
    </lineage>
</organism>
<dbReference type="Pfam" id="PF12796">
    <property type="entry name" value="Ank_2"/>
    <property type="match status" value="2"/>
</dbReference>
<dbReference type="eggNOG" id="KOG4177">
    <property type="taxonomic scope" value="Eukaryota"/>
</dbReference>
<reference evidence="6" key="2">
    <citation type="submission" date="2015-06" db="UniProtKB">
        <authorList>
            <consortium name="EnsemblProtists"/>
        </authorList>
    </citation>
    <scope>IDENTIFICATION</scope>
    <source>
        <strain evidence="6">Pr102</strain>
    </source>
</reference>
<feature type="repeat" description="ANK" evidence="3">
    <location>
        <begin position="1481"/>
        <end position="1513"/>
    </location>
</feature>
<dbReference type="Proteomes" id="UP000005238">
    <property type="component" value="Unassembled WGS sequence"/>
</dbReference>
<dbReference type="SMART" id="SM00015">
    <property type="entry name" value="IQ"/>
    <property type="match status" value="11"/>
</dbReference>
<dbReference type="InterPro" id="IPR000048">
    <property type="entry name" value="IQ_motif_EF-hand-BS"/>
</dbReference>
<feature type="compositionally biased region" description="Basic and acidic residues" evidence="5">
    <location>
        <begin position="762"/>
        <end position="772"/>
    </location>
</feature>
<dbReference type="Gene3D" id="1.25.40.10">
    <property type="entry name" value="Tetratricopeptide repeat domain"/>
    <property type="match status" value="1"/>
</dbReference>
<dbReference type="SUPFAM" id="SSF48403">
    <property type="entry name" value="Ankyrin repeat"/>
    <property type="match status" value="1"/>
</dbReference>
<keyword evidence="7" id="KW-1185">Reference proteome</keyword>
<name>H3GUD4_PHYRM</name>